<dbReference type="Proteomes" id="UP000595140">
    <property type="component" value="Unassembled WGS sequence"/>
</dbReference>
<reference evidence="1 2" key="1">
    <citation type="submission" date="2018-04" db="EMBL/GenBank/DDBJ databases">
        <authorList>
            <person name="Vogel A."/>
        </authorList>
    </citation>
    <scope>NUCLEOTIDE SEQUENCE [LARGE SCALE GENOMIC DNA]</scope>
</reference>
<proteinExistence type="predicted"/>
<accession>A0A484MBF6</accession>
<name>A0A484MBF6_9ASTE</name>
<evidence type="ECO:0000313" key="2">
    <source>
        <dbReference type="Proteomes" id="UP000595140"/>
    </source>
</evidence>
<organism evidence="1 2">
    <name type="scientific">Cuscuta campestris</name>
    <dbReference type="NCBI Taxonomy" id="132261"/>
    <lineage>
        <taxon>Eukaryota</taxon>
        <taxon>Viridiplantae</taxon>
        <taxon>Streptophyta</taxon>
        <taxon>Embryophyta</taxon>
        <taxon>Tracheophyta</taxon>
        <taxon>Spermatophyta</taxon>
        <taxon>Magnoliopsida</taxon>
        <taxon>eudicotyledons</taxon>
        <taxon>Gunneridae</taxon>
        <taxon>Pentapetalae</taxon>
        <taxon>asterids</taxon>
        <taxon>lamiids</taxon>
        <taxon>Solanales</taxon>
        <taxon>Convolvulaceae</taxon>
        <taxon>Cuscuteae</taxon>
        <taxon>Cuscuta</taxon>
        <taxon>Cuscuta subgen. Grammica</taxon>
        <taxon>Cuscuta sect. Cleistogrammica</taxon>
    </lineage>
</organism>
<protein>
    <submittedName>
        <fullName evidence="1">Uncharacterized protein</fullName>
    </submittedName>
</protein>
<dbReference type="OrthoDB" id="10264588at2759"/>
<dbReference type="AlphaFoldDB" id="A0A484MBF6"/>
<sequence length="48" mass="5249">MVTNRNSNPRALQVFCIGTADTKLEELRFLSDAVRSSLGSFSINSSSK</sequence>
<feature type="non-terminal residue" evidence="1">
    <location>
        <position position="48"/>
    </location>
</feature>
<dbReference type="Gene3D" id="3.40.50.12020">
    <property type="entry name" value="Uncharacterised protein family UPF0261, NN domain"/>
    <property type="match status" value="1"/>
</dbReference>
<evidence type="ECO:0000313" key="1">
    <source>
        <dbReference type="EMBL" id="VFQ85634.1"/>
    </source>
</evidence>
<keyword evidence="2" id="KW-1185">Reference proteome</keyword>
<dbReference type="EMBL" id="OOIL02002964">
    <property type="protein sequence ID" value="VFQ85634.1"/>
    <property type="molecule type" value="Genomic_DNA"/>
</dbReference>
<gene>
    <name evidence="1" type="ORF">CCAM_LOCUS27410</name>
</gene>